<evidence type="ECO:0000313" key="3">
    <source>
        <dbReference type="Proteomes" id="UP000284219"/>
    </source>
</evidence>
<reference evidence="2 3" key="1">
    <citation type="submission" date="2016-08" db="EMBL/GenBank/DDBJ databases">
        <title>Novel Firmicute Genomes.</title>
        <authorList>
            <person name="Poppleton D.I."/>
            <person name="Gribaldo S."/>
        </authorList>
    </citation>
    <scope>NUCLEOTIDE SEQUENCE [LARGE SCALE GENOMIC DNA]</scope>
    <source>
        <strain evidence="2 3">RAOx-1</strain>
    </source>
</reference>
<protein>
    <submittedName>
        <fullName evidence="2">Uncharacterized protein</fullName>
    </submittedName>
</protein>
<name>A0A419SDE4_9BACL</name>
<dbReference type="Proteomes" id="UP000284219">
    <property type="component" value="Unassembled WGS sequence"/>
</dbReference>
<gene>
    <name evidence="2" type="ORF">BEP19_15705</name>
</gene>
<dbReference type="RefSeq" id="WP_120191188.1">
    <property type="nucleotide sequence ID" value="NZ_MCHY01000013.1"/>
</dbReference>
<proteinExistence type="predicted"/>
<dbReference type="AlphaFoldDB" id="A0A419SDE4"/>
<evidence type="ECO:0000256" key="1">
    <source>
        <dbReference type="SAM" id="Coils"/>
    </source>
</evidence>
<dbReference type="EMBL" id="MCHY01000013">
    <property type="protein sequence ID" value="RKD21118.1"/>
    <property type="molecule type" value="Genomic_DNA"/>
</dbReference>
<keyword evidence="1" id="KW-0175">Coiled coil</keyword>
<sequence length="91" mass="10829">MNKVIDFIQHKENKQKGEVPDRYYELLEKAILHGLVGSEREEFVDLQNERDKLAKESLEMSLSTLKRAEKKFRENQKQVDELLSLVKELRQ</sequence>
<comment type="caution">
    <text evidence="2">The sequence shown here is derived from an EMBL/GenBank/DDBJ whole genome shotgun (WGS) entry which is preliminary data.</text>
</comment>
<organism evidence="2 3">
    <name type="scientific">Ammoniphilus oxalaticus</name>
    <dbReference type="NCBI Taxonomy" id="66863"/>
    <lineage>
        <taxon>Bacteria</taxon>
        <taxon>Bacillati</taxon>
        <taxon>Bacillota</taxon>
        <taxon>Bacilli</taxon>
        <taxon>Bacillales</taxon>
        <taxon>Paenibacillaceae</taxon>
        <taxon>Aneurinibacillus group</taxon>
        <taxon>Ammoniphilus</taxon>
    </lineage>
</organism>
<evidence type="ECO:0000313" key="2">
    <source>
        <dbReference type="EMBL" id="RKD21118.1"/>
    </source>
</evidence>
<feature type="coiled-coil region" evidence="1">
    <location>
        <begin position="36"/>
        <end position="85"/>
    </location>
</feature>
<keyword evidence="3" id="KW-1185">Reference proteome</keyword>
<accession>A0A419SDE4</accession>